<dbReference type="GO" id="GO:0016020">
    <property type="term" value="C:membrane"/>
    <property type="evidence" value="ECO:0007669"/>
    <property type="project" value="InterPro"/>
</dbReference>
<evidence type="ECO:0000313" key="7">
    <source>
        <dbReference type="EMBL" id="PIR69387.1"/>
    </source>
</evidence>
<proteinExistence type="inferred from homology"/>
<evidence type="ECO:0000256" key="4">
    <source>
        <dbReference type="SAM" id="Phobius"/>
    </source>
</evidence>
<dbReference type="PANTHER" id="PTHR32347">
    <property type="entry name" value="EFFLUX SYSTEM COMPONENT YKNX-RELATED"/>
    <property type="match status" value="1"/>
</dbReference>
<dbReference type="PRINTS" id="PR01490">
    <property type="entry name" value="RTXTOXIND"/>
</dbReference>
<feature type="domain" description="CusB-like beta-barrel" evidence="5">
    <location>
        <begin position="382"/>
        <end position="457"/>
    </location>
</feature>
<feature type="domain" description="Multidrug resistance protein MdtA-like C-terminal permuted SH3" evidence="6">
    <location>
        <begin position="463"/>
        <end position="520"/>
    </location>
</feature>
<dbReference type="Proteomes" id="UP000231503">
    <property type="component" value="Unassembled WGS sequence"/>
</dbReference>
<dbReference type="Pfam" id="PF25967">
    <property type="entry name" value="RND-MFP_C"/>
    <property type="match status" value="1"/>
</dbReference>
<dbReference type="NCBIfam" id="TIGR01730">
    <property type="entry name" value="RND_mfp"/>
    <property type="match status" value="1"/>
</dbReference>
<dbReference type="EMBL" id="PFCO01000008">
    <property type="protein sequence ID" value="PIR69387.1"/>
    <property type="molecule type" value="Genomic_DNA"/>
</dbReference>
<comment type="subcellular location">
    <subcellularLocation>
        <location evidence="1">Cell envelope</location>
    </subcellularLocation>
</comment>
<evidence type="ECO:0000256" key="1">
    <source>
        <dbReference type="ARBA" id="ARBA00004196"/>
    </source>
</evidence>
<dbReference type="SUPFAM" id="SSF111369">
    <property type="entry name" value="HlyD-like secretion proteins"/>
    <property type="match status" value="2"/>
</dbReference>
<accession>A0A2H0TCX3</accession>
<comment type="similarity">
    <text evidence="2">Belongs to the membrane fusion protein (MFP) (TC 8.A.1) family.</text>
</comment>
<dbReference type="InterPro" id="IPR058627">
    <property type="entry name" value="MdtA-like_C"/>
</dbReference>
<dbReference type="GO" id="GO:0030313">
    <property type="term" value="C:cell envelope"/>
    <property type="evidence" value="ECO:0007669"/>
    <property type="project" value="UniProtKB-SubCell"/>
</dbReference>
<dbReference type="AlphaFoldDB" id="A0A2H0TCX3"/>
<evidence type="ECO:0000256" key="3">
    <source>
        <dbReference type="ARBA" id="ARBA00023054"/>
    </source>
</evidence>
<keyword evidence="4" id="KW-0812">Transmembrane</keyword>
<gene>
    <name evidence="7" type="ORF">COU47_03390</name>
</gene>
<keyword evidence="4" id="KW-1133">Transmembrane helix</keyword>
<organism evidence="7 8">
    <name type="scientific">Candidatus Niyogibacteria bacterium CG10_big_fil_rev_8_21_14_0_10_46_36</name>
    <dbReference type="NCBI Taxonomy" id="1974726"/>
    <lineage>
        <taxon>Bacteria</taxon>
        <taxon>Candidatus Niyogiibacteriota</taxon>
    </lineage>
</organism>
<comment type="caution">
    <text evidence="7">The sequence shown here is derived from an EMBL/GenBank/DDBJ whole genome shotgun (WGS) entry which is preliminary data.</text>
</comment>
<dbReference type="Gene3D" id="6.20.50.140">
    <property type="match status" value="1"/>
</dbReference>
<dbReference type="InterPro" id="IPR006143">
    <property type="entry name" value="RND_pump_MFP"/>
</dbReference>
<name>A0A2H0TCX3_9BACT</name>
<evidence type="ECO:0000313" key="8">
    <source>
        <dbReference type="Proteomes" id="UP000231503"/>
    </source>
</evidence>
<dbReference type="Gene3D" id="2.40.30.170">
    <property type="match status" value="1"/>
</dbReference>
<dbReference type="Gene3D" id="2.40.50.100">
    <property type="match status" value="1"/>
</dbReference>
<keyword evidence="3" id="KW-0175">Coiled coil</keyword>
<evidence type="ECO:0000259" key="5">
    <source>
        <dbReference type="Pfam" id="PF25954"/>
    </source>
</evidence>
<dbReference type="PANTHER" id="PTHR32347:SF23">
    <property type="entry name" value="BLL5650 PROTEIN"/>
    <property type="match status" value="1"/>
</dbReference>
<reference evidence="8" key="1">
    <citation type="submission" date="2017-09" db="EMBL/GenBank/DDBJ databases">
        <title>Depth-based differentiation of microbial function through sediment-hosted aquifers and enrichment of novel symbionts in the deep terrestrial subsurface.</title>
        <authorList>
            <person name="Probst A.J."/>
            <person name="Ladd B."/>
            <person name="Jarett J.K."/>
            <person name="Geller-Mcgrath D.E."/>
            <person name="Sieber C.M.K."/>
            <person name="Emerson J.B."/>
            <person name="Anantharaman K."/>
            <person name="Thomas B.C."/>
            <person name="Malmstrom R."/>
            <person name="Stieglmeier M."/>
            <person name="Klingl A."/>
            <person name="Woyke T."/>
            <person name="Ryan C.M."/>
            <person name="Banfield J.F."/>
        </authorList>
    </citation>
    <scope>NUCLEOTIDE SEQUENCE [LARGE SCALE GENOMIC DNA]</scope>
</reference>
<sequence length="525" mass="57016">MHYPSMLIFSFVRRHIIVSIIIAVVVIGGGFLIFGGGDKSTIDFAEVLRRDLVQEVSVTGNAEPAHAVDLAFERTGRVARIYVSVGEEVSAGASLVALENSDIVAQLRDAEARVSIEQAVLDELLRGTRQEEVRAQEIKVENAQTTLNDAKKNLVDVILDAFTKGDDAIRNKLDQIFVNPQGGNYNIHFTVNNPQLESDIETGRASIETTLDAWQVSLAGLSAQNDPSSFYAIAKTNITDIRSLLDKAALVVNQTQAGPTISQATLDGYKTDIAAARTVVNTASSNLSSAQEKLQNAISSLSYEEQQLIVKTAGATSEAIRVQEAKLDQAEAAVIARQADLAKTILRSPLHGIITKQDTEVGQIVTAGPHVVSLISESEFEIKVNIPETDITNVKIGNSARVTLDAYGKEEEFGAHVVMIDPAETVIEGVVTYKTTLQFDERDERIKPGMTANVDILTAERKNVLVIPTRSVSTKNGTQFVRVLHEDGSIEERAIETGLRGSFGDIEVTSGLKEEEKIVTFFDEE</sequence>
<dbReference type="InterPro" id="IPR050465">
    <property type="entry name" value="UPF0194_transport"/>
</dbReference>
<dbReference type="InterPro" id="IPR058792">
    <property type="entry name" value="Beta-barrel_RND_2"/>
</dbReference>
<feature type="transmembrane region" description="Helical" evidence="4">
    <location>
        <begin position="12"/>
        <end position="34"/>
    </location>
</feature>
<evidence type="ECO:0000259" key="6">
    <source>
        <dbReference type="Pfam" id="PF25967"/>
    </source>
</evidence>
<evidence type="ECO:0000256" key="2">
    <source>
        <dbReference type="ARBA" id="ARBA00009477"/>
    </source>
</evidence>
<dbReference type="Pfam" id="PF25954">
    <property type="entry name" value="Beta-barrel_RND_2"/>
    <property type="match status" value="1"/>
</dbReference>
<keyword evidence="4" id="KW-0472">Membrane</keyword>
<dbReference type="GO" id="GO:0022857">
    <property type="term" value="F:transmembrane transporter activity"/>
    <property type="evidence" value="ECO:0007669"/>
    <property type="project" value="InterPro"/>
</dbReference>
<protein>
    <submittedName>
        <fullName evidence="7">Uncharacterized protein</fullName>
    </submittedName>
</protein>